<accession>A0A9N9EMG1</accession>
<evidence type="ECO:0000313" key="1">
    <source>
        <dbReference type="EMBL" id="CAG8685371.1"/>
    </source>
</evidence>
<reference evidence="1" key="1">
    <citation type="submission" date="2021-06" db="EMBL/GenBank/DDBJ databases">
        <authorList>
            <person name="Kallberg Y."/>
            <person name="Tangrot J."/>
            <person name="Rosling A."/>
        </authorList>
    </citation>
    <scope>NUCLEOTIDE SEQUENCE</scope>
    <source>
        <strain evidence="1">MT106</strain>
    </source>
</reference>
<dbReference type="EMBL" id="CAJVPL010011888">
    <property type="protein sequence ID" value="CAG8685371.1"/>
    <property type="molecule type" value="Genomic_DNA"/>
</dbReference>
<keyword evidence="2" id="KW-1185">Reference proteome</keyword>
<dbReference type="Proteomes" id="UP000789831">
    <property type="component" value="Unassembled WGS sequence"/>
</dbReference>
<sequence length="153" mass="17830">ASPILDESYIHVIGDYRPFKEHFCNQFAHPYWLRWDSVIIYFSLLLERQSFICELLRSLRCLNSPEAPPTAIIINGPTTLQKVILYKLSYTKETLAVAKGTKKRRFENRRLSVNRLIDWSVFVSAQLISENHDCGESSDRFVLSTRLRNKNHG</sequence>
<gene>
    <name evidence="1" type="ORF">AGERDE_LOCUS12853</name>
</gene>
<feature type="non-terminal residue" evidence="1">
    <location>
        <position position="153"/>
    </location>
</feature>
<feature type="non-terminal residue" evidence="1">
    <location>
        <position position="1"/>
    </location>
</feature>
<dbReference type="AlphaFoldDB" id="A0A9N9EMG1"/>
<protein>
    <submittedName>
        <fullName evidence="1">618_t:CDS:1</fullName>
    </submittedName>
</protein>
<evidence type="ECO:0000313" key="2">
    <source>
        <dbReference type="Proteomes" id="UP000789831"/>
    </source>
</evidence>
<proteinExistence type="predicted"/>
<comment type="caution">
    <text evidence="1">The sequence shown here is derived from an EMBL/GenBank/DDBJ whole genome shotgun (WGS) entry which is preliminary data.</text>
</comment>
<name>A0A9N9EMG1_9GLOM</name>
<organism evidence="1 2">
    <name type="scientific">Ambispora gerdemannii</name>
    <dbReference type="NCBI Taxonomy" id="144530"/>
    <lineage>
        <taxon>Eukaryota</taxon>
        <taxon>Fungi</taxon>
        <taxon>Fungi incertae sedis</taxon>
        <taxon>Mucoromycota</taxon>
        <taxon>Glomeromycotina</taxon>
        <taxon>Glomeromycetes</taxon>
        <taxon>Archaeosporales</taxon>
        <taxon>Ambisporaceae</taxon>
        <taxon>Ambispora</taxon>
    </lineage>
</organism>